<dbReference type="Gene3D" id="1.20.58.870">
    <property type="match status" value="1"/>
</dbReference>
<keyword evidence="3" id="KW-0235">DNA replication</keyword>
<feature type="domain" description="Mcm6 C-terminal winged-helix" evidence="7">
    <location>
        <begin position="32"/>
        <end position="119"/>
    </location>
</feature>
<evidence type="ECO:0000256" key="6">
    <source>
        <dbReference type="SAM" id="MobiDB-lite"/>
    </source>
</evidence>
<comment type="subcellular location">
    <subcellularLocation>
        <location evidence="1">Nucleus</location>
    </subcellularLocation>
</comment>
<evidence type="ECO:0000256" key="3">
    <source>
        <dbReference type="ARBA" id="ARBA00022705"/>
    </source>
</evidence>
<keyword evidence="4" id="KW-0378">Hydrolase</keyword>
<evidence type="ECO:0000256" key="2">
    <source>
        <dbReference type="ARBA" id="ARBA00008010"/>
    </source>
</evidence>
<keyword evidence="4" id="KW-0067">ATP-binding</keyword>
<evidence type="ECO:0000259" key="7">
    <source>
        <dbReference type="Pfam" id="PF18263"/>
    </source>
</evidence>
<protein>
    <submittedName>
        <fullName evidence="9">Mcm6 C-terminal winged-helix domain-containing protein</fullName>
    </submittedName>
</protein>
<keyword evidence="4" id="KW-0547">Nucleotide-binding</keyword>
<organism evidence="8 9">
    <name type="scientific">Panagrolaimus superbus</name>
    <dbReference type="NCBI Taxonomy" id="310955"/>
    <lineage>
        <taxon>Eukaryota</taxon>
        <taxon>Metazoa</taxon>
        <taxon>Ecdysozoa</taxon>
        <taxon>Nematoda</taxon>
        <taxon>Chromadorea</taxon>
        <taxon>Rhabditida</taxon>
        <taxon>Tylenchina</taxon>
        <taxon>Panagrolaimomorpha</taxon>
        <taxon>Panagrolaimoidea</taxon>
        <taxon>Panagrolaimidae</taxon>
        <taxon>Panagrolaimus</taxon>
    </lineage>
</organism>
<evidence type="ECO:0000256" key="4">
    <source>
        <dbReference type="ARBA" id="ARBA00022806"/>
    </source>
</evidence>
<sequence length="131" mass="15364">MDIDENTIPQDQSSDVISKATGVTQPTSTQESIKINYDSYIKMRELFVLHIRRDESRETDENWKGVKRNDLVEWYLNVIEDELESVDDLEKQKKVALLVIKRLTDTENVLIEMDRAEDDEPYLIDNPDFDV</sequence>
<keyword evidence="8" id="KW-1185">Reference proteome</keyword>
<feature type="region of interest" description="Disordered" evidence="6">
    <location>
        <begin position="1"/>
        <end position="25"/>
    </location>
</feature>
<dbReference type="GO" id="GO:0004386">
    <property type="term" value="F:helicase activity"/>
    <property type="evidence" value="ECO:0007669"/>
    <property type="project" value="UniProtKB-KW"/>
</dbReference>
<reference evidence="9" key="1">
    <citation type="submission" date="2022-11" db="UniProtKB">
        <authorList>
            <consortium name="WormBaseParasite"/>
        </authorList>
    </citation>
    <scope>IDENTIFICATION</scope>
</reference>
<dbReference type="GO" id="GO:0006260">
    <property type="term" value="P:DNA replication"/>
    <property type="evidence" value="ECO:0007669"/>
    <property type="project" value="UniProtKB-KW"/>
</dbReference>
<evidence type="ECO:0000256" key="1">
    <source>
        <dbReference type="ARBA" id="ARBA00004123"/>
    </source>
</evidence>
<dbReference type="InterPro" id="IPR041024">
    <property type="entry name" value="Mcm6_C"/>
</dbReference>
<evidence type="ECO:0000313" key="8">
    <source>
        <dbReference type="Proteomes" id="UP000887577"/>
    </source>
</evidence>
<dbReference type="Pfam" id="PF18263">
    <property type="entry name" value="WHD_MCM6"/>
    <property type="match status" value="1"/>
</dbReference>
<accession>A0A914YNP8</accession>
<feature type="compositionally biased region" description="Polar residues" evidence="6">
    <location>
        <begin position="7"/>
        <end position="25"/>
    </location>
</feature>
<comment type="similarity">
    <text evidence="2">Belongs to the MCM family.</text>
</comment>
<dbReference type="Proteomes" id="UP000887577">
    <property type="component" value="Unplaced"/>
</dbReference>
<keyword evidence="5" id="KW-0539">Nucleus</keyword>
<proteinExistence type="inferred from homology"/>
<keyword evidence="4" id="KW-0347">Helicase</keyword>
<name>A0A914YNP8_9BILA</name>
<evidence type="ECO:0000313" key="9">
    <source>
        <dbReference type="WBParaSite" id="PSU_v2.g206.t1"/>
    </source>
</evidence>
<evidence type="ECO:0000256" key="5">
    <source>
        <dbReference type="ARBA" id="ARBA00023242"/>
    </source>
</evidence>
<dbReference type="GO" id="GO:0005634">
    <property type="term" value="C:nucleus"/>
    <property type="evidence" value="ECO:0007669"/>
    <property type="project" value="UniProtKB-SubCell"/>
</dbReference>
<dbReference type="WBParaSite" id="PSU_v2.g206.t1">
    <property type="protein sequence ID" value="PSU_v2.g206.t1"/>
    <property type="gene ID" value="PSU_v2.g206"/>
</dbReference>
<dbReference type="AlphaFoldDB" id="A0A914YNP8"/>